<feature type="compositionally biased region" description="Polar residues" evidence="2">
    <location>
        <begin position="912"/>
        <end position="927"/>
    </location>
</feature>
<feature type="region of interest" description="Disordered" evidence="2">
    <location>
        <begin position="1"/>
        <end position="26"/>
    </location>
</feature>
<dbReference type="Gene3D" id="3.30.40.10">
    <property type="entry name" value="Zinc/RING finger domain, C3HC4 (zinc finger)"/>
    <property type="match status" value="1"/>
</dbReference>
<dbReference type="SUPFAM" id="SSF57903">
    <property type="entry name" value="FYVE/PHD zinc finger"/>
    <property type="match status" value="1"/>
</dbReference>
<feature type="compositionally biased region" description="Pro residues" evidence="2">
    <location>
        <begin position="424"/>
        <end position="439"/>
    </location>
</feature>
<sequence length="1701" mass="188842">MASPIWISNDNTPQPQTTKVRDGSNAKNAIVIDDNDEGDIQPSNNQMLPQVVGVQKSNVPLLDLTGSSTTPPTSHLPEGVAELPGSEVPAEFASRPTYTLSWGTHAHAQQTQQNTLVPTNDELPDTAINSTIITSQDNTPSLSQERNSADRPSPQRHNSRPRVKERNVKFRSGSARRSLGKTQLWGDDDITAVAPRSTPGSDIQAELYCKAGRLVQCPGQPGAESHQTSYSEQKVDGVIKYGCSPECGYTVSVAEYKEMVYKNLIRGIVPRGAGMMSDDSVEKEVVTAEKENKHGGGATEGDGSNPVNQSMQSDQDESLDNAKPSEFSKPLSTEVTMEEVGVENSDSGSSLPAAVASTDKPAVEILTVVDECIPSPLVDNSPATKPVSESSQSIVEQARTEDISGAPEPSNEGAPAELPAEVNAPPPSAEPQQPTPNLPISPVLLPSIRENTQEIDNPLLEESLSEDLIDIEKVDAPQPQKPPPSPPPNMPNLKENTARAASPSTSNTLSDPSCPKPSSRSNISRRTVPSAPAEITTTPPTTRSSNKDVCIACKRENGGLSADHPVKCQVCKRAWHRSCNAGLENMGYNVTSWTCRSCSRSRKAATRLGTSGGPTTGFTGRRSTRQSLSSSTKRSSGGLYGLGPKKQNKAAVRRASSHSPTIILATATTTDAEQGLDEDTAQNAPEKTKDIQPETRRLRDRSLSPRRDRRGGSTGNIRDRANKAPPVSAMRTRRSVSFQRKERSPSQHPDEGGVDRGETSISGIRRSTRLERESLENGSRKGTGPAQAARSSRKRRISPAFEPELEEQDTTLVADPEPSPKRHRVEPPAALDDDILNEEPMVMDEPGQEAETPVEEHRIIAATTAVETREAENEVVEEQYGEPIDGSNEALAPAQKAPPSPKVGKFKPLPQRSLQRLNDMICNSGTTLDYPRSEEPETPTISEQPQVPEENELVLISPQTQEILSKIASPVDGETNLPTDMPCDIRAFEEQEPLPPSLDSEDIDIDAEFEDFHGNHESAEDEVRERYSTQAEELESRRKVLENEAVAHGAGLADGVLRRTDEIREMEEKLKVANEMYEKHKRSAKEAQEECEKLKHRVEVLEKQIEGSHRDNGSTLELEKHLANAKLRYERAEKELSVSKTKASELEKMQKRCEALHNRLQESRKDYRQLVAETEGQAEKLEAAINEKNALAQNIGNVKCHLDQARKDSNEANLELRKTRDSYKLLEQEVTRLKAQDTRVRLPSLTNAGVGGLYSETAKQVEDLQALNSELQRKLDNAAVQGVYTTEQYKRMWKEHGPTIKERDELRAQNSKLKSSNESLQKQVDSWAVRNVYTKEQLTDMWKRMNRKDVEIEELKKEKETLERKNKDMGDEITKLEDANKKLEEANTKLEDTTKQNQTELEDLKSSNLAHEVLKYHYEDQIRSLKEATDVGKGFEDKKLVLPNIHQIAWTSNHPLENVKQQQLDHLELAPIGNLSKLATGDDLTKKETSKVKELEDELKRRKELEDSLLERLEAAERRCRELEGPDTTSSSTARPMSSLSVPDPDPEFDFQVLNPMIPQSAVELDAVGELPEGHRIRTSQPWKERYEAWYNRNPRALHLHRSCKRDLPSIKGKVRIYELDGNECKIEDDKADLRGRTRRRGDMTFDEFRGINQNEVIPVSMEKCGKVVFRKAEKNRRTGGLSRHAVVYKTGRNVPGELRG</sequence>
<protein>
    <recommendedName>
        <fullName evidence="5">PHD-type domain-containing protein</fullName>
    </recommendedName>
</protein>
<feature type="region of interest" description="Disordered" evidence="2">
    <location>
        <begin position="131"/>
        <end position="177"/>
    </location>
</feature>
<feature type="region of interest" description="Disordered" evidence="2">
    <location>
        <begin position="271"/>
        <end position="354"/>
    </location>
</feature>
<proteinExistence type="predicted"/>
<evidence type="ECO:0000313" key="4">
    <source>
        <dbReference type="Proteomes" id="UP001307849"/>
    </source>
</evidence>
<reference evidence="3 4" key="1">
    <citation type="submission" date="2019-10" db="EMBL/GenBank/DDBJ databases">
        <authorList>
            <person name="Palmer J.M."/>
        </authorList>
    </citation>
    <scope>NUCLEOTIDE SEQUENCE [LARGE SCALE GENOMIC DNA]</scope>
    <source>
        <strain evidence="3 4">TWF506</strain>
    </source>
</reference>
<feature type="compositionally biased region" description="Basic and acidic residues" evidence="2">
    <location>
        <begin position="739"/>
        <end position="758"/>
    </location>
</feature>
<feature type="compositionally biased region" description="Polar residues" evidence="2">
    <location>
        <begin position="1527"/>
        <end position="1541"/>
    </location>
</feature>
<feature type="compositionally biased region" description="Polar residues" evidence="2">
    <location>
        <begin position="131"/>
        <end position="146"/>
    </location>
</feature>
<comment type="caution">
    <text evidence="3">The sequence shown here is derived from an EMBL/GenBank/DDBJ whole genome shotgun (WGS) entry which is preliminary data.</text>
</comment>
<evidence type="ECO:0000313" key="3">
    <source>
        <dbReference type="EMBL" id="KAK6499281.1"/>
    </source>
</evidence>
<feature type="region of interest" description="Disordered" evidence="2">
    <location>
        <begin position="475"/>
        <end position="546"/>
    </location>
</feature>
<feature type="compositionally biased region" description="Basic and acidic residues" evidence="2">
    <location>
        <begin position="768"/>
        <end position="779"/>
    </location>
</feature>
<evidence type="ECO:0000256" key="2">
    <source>
        <dbReference type="SAM" id="MobiDB-lite"/>
    </source>
</evidence>
<feature type="compositionally biased region" description="Basic and acidic residues" evidence="2">
    <location>
        <begin position="280"/>
        <end position="294"/>
    </location>
</feature>
<feature type="compositionally biased region" description="Low complexity" evidence="2">
    <location>
        <begin position="661"/>
        <end position="670"/>
    </location>
</feature>
<accession>A0AAN8RPP3</accession>
<dbReference type="InterPro" id="IPR011011">
    <property type="entry name" value="Znf_FYVE_PHD"/>
</dbReference>
<evidence type="ECO:0000256" key="1">
    <source>
        <dbReference type="SAM" id="Coils"/>
    </source>
</evidence>
<dbReference type="InterPro" id="IPR013083">
    <property type="entry name" value="Znf_RING/FYVE/PHD"/>
</dbReference>
<organism evidence="3 4">
    <name type="scientific">Arthrobotrys conoides</name>
    <dbReference type="NCBI Taxonomy" id="74498"/>
    <lineage>
        <taxon>Eukaryota</taxon>
        <taxon>Fungi</taxon>
        <taxon>Dikarya</taxon>
        <taxon>Ascomycota</taxon>
        <taxon>Pezizomycotina</taxon>
        <taxon>Orbiliomycetes</taxon>
        <taxon>Orbiliales</taxon>
        <taxon>Orbiliaceae</taxon>
        <taxon>Arthrobotrys</taxon>
    </lineage>
</organism>
<keyword evidence="1" id="KW-0175">Coiled coil</keyword>
<feature type="compositionally biased region" description="Basic residues" evidence="2">
    <location>
        <begin position="646"/>
        <end position="656"/>
    </location>
</feature>
<feature type="region of interest" description="Disordered" evidence="2">
    <location>
        <begin position="376"/>
        <end position="449"/>
    </location>
</feature>
<feature type="compositionally biased region" description="Polar residues" evidence="2">
    <location>
        <begin position="502"/>
        <end position="527"/>
    </location>
</feature>
<feature type="region of interest" description="Disordered" evidence="2">
    <location>
        <begin position="1517"/>
        <end position="1547"/>
    </location>
</feature>
<keyword evidence="4" id="KW-1185">Reference proteome</keyword>
<feature type="coiled-coil region" evidence="1">
    <location>
        <begin position="1024"/>
        <end position="1403"/>
    </location>
</feature>
<feature type="compositionally biased region" description="Low complexity" evidence="2">
    <location>
        <begin position="616"/>
        <end position="637"/>
    </location>
</feature>
<evidence type="ECO:0008006" key="5">
    <source>
        <dbReference type="Google" id="ProtNLM"/>
    </source>
</evidence>
<feature type="region of interest" description="Disordered" evidence="2">
    <location>
        <begin position="604"/>
        <end position="949"/>
    </location>
</feature>
<feature type="compositionally biased region" description="Basic and acidic residues" evidence="2">
    <location>
        <begin position="686"/>
        <end position="706"/>
    </location>
</feature>
<dbReference type="Proteomes" id="UP001307849">
    <property type="component" value="Unassembled WGS sequence"/>
</dbReference>
<feature type="compositionally biased region" description="Polar residues" evidence="2">
    <location>
        <begin position="1"/>
        <end position="18"/>
    </location>
</feature>
<dbReference type="EMBL" id="JAVHJM010000013">
    <property type="protein sequence ID" value="KAK6499281.1"/>
    <property type="molecule type" value="Genomic_DNA"/>
</dbReference>
<feature type="compositionally biased region" description="Pro residues" evidence="2">
    <location>
        <begin position="479"/>
        <end position="490"/>
    </location>
</feature>
<feature type="compositionally biased region" description="Polar residues" evidence="2">
    <location>
        <begin position="381"/>
        <end position="395"/>
    </location>
</feature>
<gene>
    <name evidence="3" type="ORF">TWF506_003908</name>
</gene>
<name>A0AAN8RPP3_9PEZI</name>